<accession>A0ABW5QK99</accession>
<keyword evidence="2" id="KW-1185">Reference proteome</keyword>
<dbReference type="RefSeq" id="WP_386833017.1">
    <property type="nucleotide sequence ID" value="NZ_JBHUNP010000001.1"/>
</dbReference>
<protein>
    <submittedName>
        <fullName evidence="1">Uncharacterized protein</fullName>
    </submittedName>
</protein>
<dbReference type="Proteomes" id="UP001597521">
    <property type="component" value="Unassembled WGS sequence"/>
</dbReference>
<evidence type="ECO:0000313" key="1">
    <source>
        <dbReference type="EMBL" id="MFD2647967.1"/>
    </source>
</evidence>
<dbReference type="EMBL" id="JBHUNP010000001">
    <property type="protein sequence ID" value="MFD2647967.1"/>
    <property type="molecule type" value="Genomic_DNA"/>
</dbReference>
<proteinExistence type="predicted"/>
<reference evidence="2" key="1">
    <citation type="journal article" date="2019" name="Int. J. Syst. Evol. Microbiol.">
        <title>The Global Catalogue of Microorganisms (GCM) 10K type strain sequencing project: providing services to taxonomists for standard genome sequencing and annotation.</title>
        <authorList>
            <consortium name="The Broad Institute Genomics Platform"/>
            <consortium name="The Broad Institute Genome Sequencing Center for Infectious Disease"/>
            <person name="Wu L."/>
            <person name="Ma J."/>
        </authorList>
    </citation>
    <scope>NUCLEOTIDE SEQUENCE [LARGE SCALE GENOMIC DNA]</scope>
    <source>
        <strain evidence="2">CCM 7427</strain>
    </source>
</reference>
<sequence>MRSTFADLTGAKGEPLPARTFADPYVVGFLQVLTKHAVATVYRFRMPDAAALTAIMAEALDRMAFGYGGAARSAIIQHGSPTGELHPQYLRGREDGVEHVRTLFTHDGIARNGPHRMFRDYVKRHYL</sequence>
<organism evidence="1 2">
    <name type="scientific">Devosia albogilva</name>
    <dbReference type="NCBI Taxonomy" id="429726"/>
    <lineage>
        <taxon>Bacteria</taxon>
        <taxon>Pseudomonadati</taxon>
        <taxon>Pseudomonadota</taxon>
        <taxon>Alphaproteobacteria</taxon>
        <taxon>Hyphomicrobiales</taxon>
        <taxon>Devosiaceae</taxon>
        <taxon>Devosia</taxon>
    </lineage>
</organism>
<comment type="caution">
    <text evidence="1">The sequence shown here is derived from an EMBL/GenBank/DDBJ whole genome shotgun (WGS) entry which is preliminary data.</text>
</comment>
<gene>
    <name evidence="1" type="ORF">ACFSX5_09205</name>
</gene>
<evidence type="ECO:0000313" key="2">
    <source>
        <dbReference type="Proteomes" id="UP001597521"/>
    </source>
</evidence>
<name>A0ABW5QK99_9HYPH</name>